<organism evidence="6 7">
    <name type="scientific">Roseibium polysiphoniae</name>
    <dbReference type="NCBI Taxonomy" id="2571221"/>
    <lineage>
        <taxon>Bacteria</taxon>
        <taxon>Pseudomonadati</taxon>
        <taxon>Pseudomonadota</taxon>
        <taxon>Alphaproteobacteria</taxon>
        <taxon>Hyphomicrobiales</taxon>
        <taxon>Stappiaceae</taxon>
        <taxon>Roseibium</taxon>
    </lineage>
</organism>
<dbReference type="GO" id="GO:0003700">
    <property type="term" value="F:DNA-binding transcription factor activity"/>
    <property type="evidence" value="ECO:0007669"/>
    <property type="project" value="InterPro"/>
</dbReference>
<proteinExistence type="inferred from homology"/>
<evidence type="ECO:0000313" key="6">
    <source>
        <dbReference type="EMBL" id="MBS8260096.1"/>
    </source>
</evidence>
<accession>A0A944CB67</accession>
<evidence type="ECO:0000259" key="5">
    <source>
        <dbReference type="PROSITE" id="PS50931"/>
    </source>
</evidence>
<dbReference type="InterPro" id="IPR005119">
    <property type="entry name" value="LysR_subst-bd"/>
</dbReference>
<dbReference type="InterPro" id="IPR000847">
    <property type="entry name" value="LysR_HTH_N"/>
</dbReference>
<comment type="similarity">
    <text evidence="1">Belongs to the LysR transcriptional regulatory family.</text>
</comment>
<sequence length="310" mass="34879">MTDRVFHGVQHGTVMNNRPSPYQITAFTYVARERSFSGAASVLSVTQSSITQHVANLEKRMGTQLFVRRRDGLEMTRAGSELFRITDRLATLDQLVTEKVNDYSALTDGHIRIIANAPRPAMPIISRYGELFPKVQIDFTLYNWTTAMGLIADRHVDIAIVTEPEESDALFTQELRRTTYMAHMPADHRLAGRKSLSLADLQTDTLILPEDGSLTQKVVRAKISEFGFEFPRIIKTTTFPMVKEAILHGLGLGILLENSLYPSEKLVAIPIKEMSEQYRDCIALSADKRELRLIQSFLNVAVDARAAHIF</sequence>
<gene>
    <name evidence="6" type="ORF">DYI23_07695</name>
</gene>
<dbReference type="PANTHER" id="PTHR30419">
    <property type="entry name" value="HTH-TYPE TRANSCRIPTIONAL REGULATOR YBHD"/>
    <property type="match status" value="1"/>
</dbReference>
<protein>
    <submittedName>
        <fullName evidence="6">LysR family transcriptional regulator</fullName>
    </submittedName>
</protein>
<dbReference type="InterPro" id="IPR036390">
    <property type="entry name" value="WH_DNA-bd_sf"/>
</dbReference>
<dbReference type="InterPro" id="IPR050950">
    <property type="entry name" value="HTH-type_LysR_regulators"/>
</dbReference>
<dbReference type="GO" id="GO:0005829">
    <property type="term" value="C:cytosol"/>
    <property type="evidence" value="ECO:0007669"/>
    <property type="project" value="TreeGrafter"/>
</dbReference>
<keyword evidence="4" id="KW-0804">Transcription</keyword>
<feature type="domain" description="HTH lysR-type" evidence="5">
    <location>
        <begin position="19"/>
        <end position="76"/>
    </location>
</feature>
<dbReference type="PANTHER" id="PTHR30419:SF8">
    <property type="entry name" value="NITROGEN ASSIMILATION TRANSCRIPTIONAL ACTIVATOR-RELATED"/>
    <property type="match status" value="1"/>
</dbReference>
<dbReference type="SUPFAM" id="SSF46785">
    <property type="entry name" value="Winged helix' DNA-binding domain"/>
    <property type="match status" value="1"/>
</dbReference>
<dbReference type="Gene3D" id="3.40.190.290">
    <property type="match status" value="1"/>
</dbReference>
<dbReference type="Pfam" id="PF03466">
    <property type="entry name" value="LysR_substrate"/>
    <property type="match status" value="1"/>
</dbReference>
<dbReference type="SUPFAM" id="SSF53850">
    <property type="entry name" value="Periplasmic binding protein-like II"/>
    <property type="match status" value="1"/>
</dbReference>
<dbReference type="EMBL" id="QTKU01000001">
    <property type="protein sequence ID" value="MBS8260096.1"/>
    <property type="molecule type" value="Genomic_DNA"/>
</dbReference>
<dbReference type="PROSITE" id="PS50931">
    <property type="entry name" value="HTH_LYSR"/>
    <property type="match status" value="1"/>
</dbReference>
<dbReference type="Pfam" id="PF00126">
    <property type="entry name" value="HTH_1"/>
    <property type="match status" value="1"/>
</dbReference>
<dbReference type="Proteomes" id="UP000705379">
    <property type="component" value="Unassembled WGS sequence"/>
</dbReference>
<name>A0A944CB67_9HYPH</name>
<dbReference type="CDD" id="cd05466">
    <property type="entry name" value="PBP2_LTTR_substrate"/>
    <property type="match status" value="1"/>
</dbReference>
<reference evidence="6" key="2">
    <citation type="journal article" date="2021" name="Microorganisms">
        <title>Bacterial Dimethylsulfoniopropionate Biosynthesis in the East China Sea.</title>
        <authorList>
            <person name="Liu J."/>
            <person name="Zhang Y."/>
            <person name="Liu J."/>
            <person name="Zhong H."/>
            <person name="Williams B.T."/>
            <person name="Zheng Y."/>
            <person name="Curson A.R.J."/>
            <person name="Sun C."/>
            <person name="Sun H."/>
            <person name="Song D."/>
            <person name="Wagner Mackenzie B."/>
            <person name="Bermejo Martinez A."/>
            <person name="Todd J.D."/>
            <person name="Zhang X.H."/>
        </authorList>
    </citation>
    <scope>NUCLEOTIDE SEQUENCE</scope>
    <source>
        <strain evidence="6">AESS21</strain>
    </source>
</reference>
<keyword evidence="3" id="KW-0238">DNA-binding</keyword>
<evidence type="ECO:0000256" key="2">
    <source>
        <dbReference type="ARBA" id="ARBA00023015"/>
    </source>
</evidence>
<evidence type="ECO:0000256" key="4">
    <source>
        <dbReference type="ARBA" id="ARBA00023163"/>
    </source>
</evidence>
<dbReference type="InterPro" id="IPR036388">
    <property type="entry name" value="WH-like_DNA-bd_sf"/>
</dbReference>
<comment type="caution">
    <text evidence="6">The sequence shown here is derived from an EMBL/GenBank/DDBJ whole genome shotgun (WGS) entry which is preliminary data.</text>
</comment>
<dbReference type="Gene3D" id="1.10.10.10">
    <property type="entry name" value="Winged helix-like DNA-binding domain superfamily/Winged helix DNA-binding domain"/>
    <property type="match status" value="1"/>
</dbReference>
<evidence type="ECO:0000256" key="3">
    <source>
        <dbReference type="ARBA" id="ARBA00023125"/>
    </source>
</evidence>
<evidence type="ECO:0000313" key="7">
    <source>
        <dbReference type="Proteomes" id="UP000705379"/>
    </source>
</evidence>
<evidence type="ECO:0000256" key="1">
    <source>
        <dbReference type="ARBA" id="ARBA00009437"/>
    </source>
</evidence>
<dbReference type="PRINTS" id="PR00039">
    <property type="entry name" value="HTHLYSR"/>
</dbReference>
<dbReference type="GO" id="GO:0003677">
    <property type="term" value="F:DNA binding"/>
    <property type="evidence" value="ECO:0007669"/>
    <property type="project" value="UniProtKB-KW"/>
</dbReference>
<keyword evidence="2" id="KW-0805">Transcription regulation</keyword>
<dbReference type="AlphaFoldDB" id="A0A944CB67"/>
<reference evidence="6" key="1">
    <citation type="submission" date="2018-08" db="EMBL/GenBank/DDBJ databases">
        <authorList>
            <person name="Jin W."/>
            <person name="Wang H."/>
            <person name="Yang Y."/>
            <person name="Li M."/>
            <person name="Liu J."/>
        </authorList>
    </citation>
    <scope>NUCLEOTIDE SEQUENCE</scope>
    <source>
        <strain evidence="6">AESS21</strain>
    </source>
</reference>